<dbReference type="InterPro" id="IPR007365">
    <property type="entry name" value="TFR-like_dimer_dom"/>
</dbReference>
<dbReference type="InterPro" id="IPR039373">
    <property type="entry name" value="Peptidase_M28B"/>
</dbReference>
<dbReference type="CDD" id="cd02121">
    <property type="entry name" value="PA_GCPII_like"/>
    <property type="match status" value="1"/>
</dbReference>
<dbReference type="PANTHER" id="PTHR10404:SF46">
    <property type="entry name" value="VACUOLAR PROTEIN SORTING-ASSOCIATED PROTEIN 70"/>
    <property type="match status" value="1"/>
</dbReference>
<comment type="caution">
    <text evidence="7">The sequence shown here is derived from an EMBL/GenBank/DDBJ whole genome shotgun (WGS) entry which is preliminary data.</text>
</comment>
<dbReference type="EMBL" id="DAKRPA010000022">
    <property type="protein sequence ID" value="DBA03161.1"/>
    <property type="molecule type" value="Genomic_DNA"/>
</dbReference>
<dbReference type="InterPro" id="IPR007484">
    <property type="entry name" value="Peptidase_M28"/>
</dbReference>
<keyword evidence="3" id="KW-0812">Transmembrane</keyword>
<evidence type="ECO:0000259" key="6">
    <source>
        <dbReference type="Pfam" id="PF04389"/>
    </source>
</evidence>
<dbReference type="Pfam" id="PF04389">
    <property type="entry name" value="Peptidase_M28"/>
    <property type="match status" value="1"/>
</dbReference>
<sequence length="767" mass="82643">MAGNSIANEYGTFNQRNSQDRQRTRVGANVLRILVVVGAVVLASGMLIAQQHAASGTASDARDLNAVEQQFMDGVSRTQLREHLKQYASTPHRAGTAQDYATAVFTAEQWNSFGIDTEIQEYYPLLSSPTQLRVAIVEPPAAARDLDLREAAVDGDSCTSDSDVVAPYLSYAASGNVTSAIVYVNYGTAEDFKWLVSNGVKLEGKIALARYAKNYRGLKVMLAEQYGMLGVLIYSDPFDDGFVHGKTYPDGPWRPGGSFQRGSAMFLSYYPGDPLTPGYAAGSEQLSLANETLAEALANATNIPHIPATALSSDQAQYILQSLGGTKAPSEWQGGLSLSNGAYYVGDDGTTIVNLDLEIHSAPGPIWNVVGVIPGTVEPEHHVMIGNHRDAWVCGAVDPSSGSASLLEIARNLGALLATGWRPRRTIVLTSWDGEEPGLLGSTEYAEDKAADIQEHVVAYINVDHFKGSAVTASATPSIAAFLHQTARSVPPVAFNGVADTALGHRSLYDQWVAQTHARIEAFNGSTGRTLAPDFLINLLGSGTDFTPFYQHLGIISADLGFNFDDIDGVHHGITNGLPYAVYHSSMDSISFVDKYADPDYASHAAMTQWWGLLVLRLADHILLPFDFSTYASVMKHDLDNLASQTSAADLSVTYDALYGAIDEFGRSAQQFLDAISGSDLKDKTTVDKWNSKLVALERHFLLDSGLPHRTWFKHVIFGPGFYEGYAGTAFPGVADALAFQDSADVIQAHVDEVTQLVKEAARVLVG</sequence>
<dbReference type="GO" id="GO:0004180">
    <property type="term" value="F:carboxypeptidase activity"/>
    <property type="evidence" value="ECO:0007669"/>
    <property type="project" value="TreeGrafter"/>
</dbReference>
<feature type="domain" description="Transferrin receptor-like dimerisation" evidence="5">
    <location>
        <begin position="654"/>
        <end position="765"/>
    </location>
</feature>
<dbReference type="Pfam" id="PF02225">
    <property type="entry name" value="PA"/>
    <property type="match status" value="1"/>
</dbReference>
<proteinExistence type="inferred from homology"/>
<reference evidence="7" key="1">
    <citation type="submission" date="2022-11" db="EMBL/GenBank/DDBJ databases">
        <authorList>
            <person name="Morgan W.R."/>
            <person name="Tartar A."/>
        </authorList>
    </citation>
    <scope>NUCLEOTIDE SEQUENCE</scope>
    <source>
        <strain evidence="7">ARSEF 373</strain>
    </source>
</reference>
<evidence type="ECO:0008006" key="9">
    <source>
        <dbReference type="Google" id="ProtNLM"/>
    </source>
</evidence>
<feature type="compositionally biased region" description="Polar residues" evidence="2">
    <location>
        <begin position="1"/>
        <end position="17"/>
    </location>
</feature>
<dbReference type="InterPro" id="IPR046450">
    <property type="entry name" value="PA_dom_sf"/>
</dbReference>
<keyword evidence="3" id="KW-0472">Membrane</keyword>
<dbReference type="AlphaFoldDB" id="A0AAV2Z731"/>
<dbReference type="Gene3D" id="3.40.630.10">
    <property type="entry name" value="Zn peptidases"/>
    <property type="match status" value="1"/>
</dbReference>
<dbReference type="PANTHER" id="PTHR10404">
    <property type="entry name" value="N-ACETYLATED-ALPHA-LINKED ACIDIC DIPEPTIDASE"/>
    <property type="match status" value="1"/>
</dbReference>
<evidence type="ECO:0000256" key="2">
    <source>
        <dbReference type="SAM" id="MobiDB-lite"/>
    </source>
</evidence>
<dbReference type="SUPFAM" id="SSF52025">
    <property type="entry name" value="PA domain"/>
    <property type="match status" value="1"/>
</dbReference>
<organism evidence="7 8">
    <name type="scientific">Lagenidium giganteum</name>
    <dbReference type="NCBI Taxonomy" id="4803"/>
    <lineage>
        <taxon>Eukaryota</taxon>
        <taxon>Sar</taxon>
        <taxon>Stramenopiles</taxon>
        <taxon>Oomycota</taxon>
        <taxon>Peronosporomycetes</taxon>
        <taxon>Pythiales</taxon>
        <taxon>Pythiaceae</taxon>
    </lineage>
</organism>
<dbReference type="SUPFAM" id="SSF47672">
    <property type="entry name" value="Transferrin receptor-like dimerisation domain"/>
    <property type="match status" value="1"/>
</dbReference>
<dbReference type="FunFam" id="3.50.30.30:FF:000008">
    <property type="entry name" value="Glutamate carboxypeptidase 2"/>
    <property type="match status" value="1"/>
</dbReference>
<comment type="similarity">
    <text evidence="1">Belongs to the peptidase M28 family. M28B subfamily.</text>
</comment>
<dbReference type="InterPro" id="IPR036757">
    <property type="entry name" value="TFR-like_dimer_dom_sf"/>
</dbReference>
<feature type="transmembrane region" description="Helical" evidence="3">
    <location>
        <begin position="30"/>
        <end position="49"/>
    </location>
</feature>
<dbReference type="Proteomes" id="UP001146120">
    <property type="component" value="Unassembled WGS sequence"/>
</dbReference>
<accession>A0AAV2Z731</accession>
<evidence type="ECO:0000313" key="7">
    <source>
        <dbReference type="EMBL" id="DBA03161.1"/>
    </source>
</evidence>
<dbReference type="CDD" id="cd08022">
    <property type="entry name" value="M28_PSMA_like"/>
    <property type="match status" value="1"/>
</dbReference>
<evidence type="ECO:0000259" key="5">
    <source>
        <dbReference type="Pfam" id="PF04253"/>
    </source>
</evidence>
<dbReference type="Gene3D" id="1.20.930.40">
    <property type="entry name" value="Transferrin receptor-like, dimerisation domain"/>
    <property type="match status" value="1"/>
</dbReference>
<feature type="domain" description="PA" evidence="4">
    <location>
        <begin position="181"/>
        <end position="262"/>
    </location>
</feature>
<dbReference type="InterPro" id="IPR003137">
    <property type="entry name" value="PA_domain"/>
</dbReference>
<keyword evidence="3" id="KW-1133">Transmembrane helix</keyword>
<feature type="region of interest" description="Disordered" evidence="2">
    <location>
        <begin position="1"/>
        <end position="21"/>
    </location>
</feature>
<dbReference type="Gene3D" id="3.50.30.30">
    <property type="match status" value="1"/>
</dbReference>
<evidence type="ECO:0000256" key="1">
    <source>
        <dbReference type="ARBA" id="ARBA00005634"/>
    </source>
</evidence>
<dbReference type="Pfam" id="PF04253">
    <property type="entry name" value="TFR_dimer"/>
    <property type="match status" value="1"/>
</dbReference>
<evidence type="ECO:0000313" key="8">
    <source>
        <dbReference type="Proteomes" id="UP001146120"/>
    </source>
</evidence>
<keyword evidence="8" id="KW-1185">Reference proteome</keyword>
<protein>
    <recommendedName>
        <fullName evidence="9">Glutamate carboxypeptidase</fullName>
    </recommendedName>
</protein>
<feature type="domain" description="Peptidase M28" evidence="6">
    <location>
        <begin position="368"/>
        <end position="594"/>
    </location>
</feature>
<dbReference type="SUPFAM" id="SSF53187">
    <property type="entry name" value="Zn-dependent exopeptidases"/>
    <property type="match status" value="1"/>
</dbReference>
<dbReference type="FunFam" id="1.20.930.40:FF:000007">
    <property type="entry name" value="Uncharacterized protein"/>
    <property type="match status" value="1"/>
</dbReference>
<reference evidence="7" key="2">
    <citation type="journal article" date="2023" name="Microbiol Resour">
        <title>Decontamination and Annotation of the Draft Genome Sequence of the Oomycete Lagenidium giganteum ARSEF 373.</title>
        <authorList>
            <person name="Morgan W.R."/>
            <person name="Tartar A."/>
        </authorList>
    </citation>
    <scope>NUCLEOTIDE SEQUENCE</scope>
    <source>
        <strain evidence="7">ARSEF 373</strain>
    </source>
</reference>
<evidence type="ECO:0000256" key="3">
    <source>
        <dbReference type="SAM" id="Phobius"/>
    </source>
</evidence>
<evidence type="ECO:0000259" key="4">
    <source>
        <dbReference type="Pfam" id="PF02225"/>
    </source>
</evidence>
<name>A0AAV2Z731_9STRA</name>
<dbReference type="FunFam" id="3.40.630.10:FF:000101">
    <property type="entry name" value="N-acetylated alpha-linked acidic dipeptidase like 1"/>
    <property type="match status" value="1"/>
</dbReference>
<gene>
    <name evidence="7" type="ORF">N0F65_003881</name>
</gene>